<evidence type="ECO:0000256" key="5">
    <source>
        <dbReference type="ARBA" id="ARBA00022679"/>
    </source>
</evidence>
<reference evidence="18" key="1">
    <citation type="submission" date="2017-09" db="EMBL/GenBank/DDBJ databases">
        <title>Depth-based differentiation of microbial function through sediment-hosted aquifers and enrichment of novel symbionts in the deep terrestrial subsurface.</title>
        <authorList>
            <person name="Probst A.J."/>
            <person name="Ladd B."/>
            <person name="Jarett J.K."/>
            <person name="Geller-Mcgrath D.E."/>
            <person name="Sieber C.M.K."/>
            <person name="Emerson J.B."/>
            <person name="Anantharaman K."/>
            <person name="Thomas B.C."/>
            <person name="Malmstrom R."/>
            <person name="Stieglmeier M."/>
            <person name="Klingl A."/>
            <person name="Woyke T."/>
            <person name="Ryan C.M."/>
            <person name="Banfield J.F."/>
        </authorList>
    </citation>
    <scope>NUCLEOTIDE SEQUENCE [LARGE SCALE GENOMIC DNA]</scope>
</reference>
<dbReference type="PANTHER" id="PTHR11135:SF0">
    <property type="entry name" value="ELONGATOR COMPLEX PROTEIN 3"/>
    <property type="match status" value="1"/>
</dbReference>
<feature type="binding site" evidence="15">
    <location>
        <position position="97"/>
    </location>
    <ligand>
        <name>[4Fe-4S] cluster</name>
        <dbReference type="ChEBI" id="CHEBI:49883"/>
        <note>4Fe-4S-S-AdoMet</note>
    </ligand>
</feature>
<dbReference type="SUPFAM" id="SSF55729">
    <property type="entry name" value="Acyl-CoA N-acyltransferases (Nat)"/>
    <property type="match status" value="1"/>
</dbReference>
<organism evidence="17 18">
    <name type="scientific">Candidatus Nealsonbacteria bacterium CG08_land_8_20_14_0_20_38_20</name>
    <dbReference type="NCBI Taxonomy" id="1974705"/>
    <lineage>
        <taxon>Bacteria</taxon>
        <taxon>Candidatus Nealsoniibacteriota</taxon>
    </lineage>
</organism>
<comment type="similarity">
    <text evidence="2">Belongs to the ELP3 family.</text>
</comment>
<keyword evidence="3" id="KW-0004">4Fe-4S</keyword>
<comment type="pathway">
    <text evidence="1">tRNA modification.</text>
</comment>
<accession>A0A2H0YLZ7</accession>
<feature type="binding site" evidence="15">
    <location>
        <position position="94"/>
    </location>
    <ligand>
        <name>[4Fe-4S] cluster</name>
        <dbReference type="ChEBI" id="CHEBI:49883"/>
        <note>4Fe-4S-S-AdoMet</note>
    </ligand>
</feature>
<evidence type="ECO:0000256" key="11">
    <source>
        <dbReference type="ARBA" id="ARBA00023014"/>
    </source>
</evidence>
<evidence type="ECO:0000256" key="14">
    <source>
        <dbReference type="ARBA" id="ARBA00047372"/>
    </source>
</evidence>
<evidence type="ECO:0000256" key="10">
    <source>
        <dbReference type="ARBA" id="ARBA00023004"/>
    </source>
</evidence>
<evidence type="ECO:0000256" key="2">
    <source>
        <dbReference type="ARBA" id="ARBA00005494"/>
    </source>
</evidence>
<dbReference type="GO" id="GO:0051539">
    <property type="term" value="F:4 iron, 4 sulfur cluster binding"/>
    <property type="evidence" value="ECO:0007669"/>
    <property type="project" value="UniProtKB-KW"/>
</dbReference>
<keyword evidence="6" id="KW-0949">S-adenosyl-L-methionine</keyword>
<comment type="catalytic activity">
    <reaction evidence="14">
        <text>uridine(34) in tRNA + acetyl-CoA + S-adenosyl-L-methionine + H2O = 5-(carboxymethyl)uridine(34) in tRNA + 5'-deoxyadenosine + L-methionine + CoA + 2 H(+)</text>
        <dbReference type="Rhea" id="RHEA:61020"/>
        <dbReference type="Rhea" id="RHEA-COMP:10407"/>
        <dbReference type="Rhea" id="RHEA-COMP:11727"/>
        <dbReference type="ChEBI" id="CHEBI:15377"/>
        <dbReference type="ChEBI" id="CHEBI:15378"/>
        <dbReference type="ChEBI" id="CHEBI:17319"/>
        <dbReference type="ChEBI" id="CHEBI:57287"/>
        <dbReference type="ChEBI" id="CHEBI:57288"/>
        <dbReference type="ChEBI" id="CHEBI:57844"/>
        <dbReference type="ChEBI" id="CHEBI:59789"/>
        <dbReference type="ChEBI" id="CHEBI:65315"/>
        <dbReference type="ChEBI" id="CHEBI:74882"/>
        <dbReference type="EC" id="2.3.1.311"/>
    </reaction>
    <physiologicalReaction direction="left-to-right" evidence="14">
        <dbReference type="Rhea" id="RHEA:61021"/>
    </physiologicalReaction>
</comment>
<dbReference type="SFLD" id="SFLDF00344">
    <property type="entry name" value="ELP3-like"/>
    <property type="match status" value="1"/>
</dbReference>
<keyword evidence="4" id="KW-0820">tRNA-binding</keyword>
<comment type="cofactor">
    <cofactor evidence="15">
        <name>[4Fe-4S] cluster</name>
        <dbReference type="ChEBI" id="CHEBI:49883"/>
    </cofactor>
    <text evidence="15">Binds 1 [4Fe-4S] cluster. The cluster is coordinated with 3 cysteines and an exchangeable S-adenosyl-L-methionine.</text>
</comment>
<evidence type="ECO:0000256" key="15">
    <source>
        <dbReference type="PIRSR" id="PIRSR005669-1"/>
    </source>
</evidence>
<dbReference type="EMBL" id="PEYD01000029">
    <property type="protein sequence ID" value="PIS39521.1"/>
    <property type="molecule type" value="Genomic_DNA"/>
</dbReference>
<dbReference type="GO" id="GO:0046872">
    <property type="term" value="F:metal ion binding"/>
    <property type="evidence" value="ECO:0007669"/>
    <property type="project" value="UniProtKB-KW"/>
</dbReference>
<evidence type="ECO:0000256" key="13">
    <source>
        <dbReference type="ARBA" id="ARBA00044771"/>
    </source>
</evidence>
<keyword evidence="10 15" id="KW-0408">Iron</keyword>
<dbReference type="GO" id="GO:0005737">
    <property type="term" value="C:cytoplasm"/>
    <property type="evidence" value="ECO:0007669"/>
    <property type="project" value="TreeGrafter"/>
</dbReference>
<evidence type="ECO:0000256" key="4">
    <source>
        <dbReference type="ARBA" id="ARBA00022555"/>
    </source>
</evidence>
<keyword evidence="11 15" id="KW-0411">Iron-sulfur</keyword>
<evidence type="ECO:0000256" key="9">
    <source>
        <dbReference type="ARBA" id="ARBA00022884"/>
    </source>
</evidence>
<dbReference type="InterPro" id="IPR007197">
    <property type="entry name" value="rSAM"/>
</dbReference>
<dbReference type="GO" id="GO:0002926">
    <property type="term" value="P:tRNA wobble base 5-methoxycarbonylmethyl-2-thiouridinylation"/>
    <property type="evidence" value="ECO:0007669"/>
    <property type="project" value="TreeGrafter"/>
</dbReference>
<dbReference type="EC" id="2.3.1.311" evidence="13"/>
<gene>
    <name evidence="17" type="ORF">COT33_01550</name>
</gene>
<keyword evidence="9" id="KW-0694">RNA-binding</keyword>
<evidence type="ECO:0000256" key="7">
    <source>
        <dbReference type="ARBA" id="ARBA00022694"/>
    </source>
</evidence>
<sequence length="531" mass="61413">MSIIHLKLIKNLLKSRIKTSVDLASFKREAAKKYKIPCPSNIQLLKSYHNFLENKTIKKSKIIEEILKTRPIRSLSGIVNVSVLTKPYPCPGKCVYCPIEKGIPKSYLSGEPAVERAKALNYDPYSQVKKRLEMLENEGHPTDKVELRIVGGTWSFYPKKYQEWFVKRCFDACNNLQGSDLCKAQKLNEKAKHRIIGLSVETRPDFINKDEIKHLRDLGVTMVELGVQSICDDVLKINLRGHGVKETISATRFLKDAGFKVLYQVMPDLPGSCLKRDEEMFEELFKNPNFRPDYLKIYPCAVLKEAPLYRWWKKGKYQPYSKEKLLGLIKEIKKKIPYYIRIQRIARDIPSPSVVAGGAKISNLRQLIQKEMEKEEWKCKCIRCREVKGGYNPKEKLKLFRENYEASEGKEIFLSFENKNRTKLFSFLRLRIPKQRHNQFTTVNKICPILPVLKNAAIIREIQTFGAVVPIGEKKIAPQHRGLGKKLLKEAEKIAKKDFKLRKIAIIAGIGAREYFKKLGYKLKETYMLKA</sequence>
<evidence type="ECO:0000256" key="8">
    <source>
        <dbReference type="ARBA" id="ARBA00022723"/>
    </source>
</evidence>
<dbReference type="GO" id="GO:0000049">
    <property type="term" value="F:tRNA binding"/>
    <property type="evidence" value="ECO:0007669"/>
    <property type="project" value="UniProtKB-KW"/>
</dbReference>
<dbReference type="InterPro" id="IPR034687">
    <property type="entry name" value="ELP3-like"/>
</dbReference>
<proteinExistence type="inferred from homology"/>
<dbReference type="InterPro" id="IPR039661">
    <property type="entry name" value="ELP3"/>
</dbReference>
<comment type="caution">
    <text evidence="17">The sequence shown here is derived from an EMBL/GenBank/DDBJ whole genome shotgun (WGS) entry which is preliminary data.</text>
</comment>
<dbReference type="InterPro" id="IPR006638">
    <property type="entry name" value="Elp3/MiaA/NifB-like_rSAM"/>
</dbReference>
<dbReference type="PIRSF" id="PIRSF005669">
    <property type="entry name" value="Hist_AcTrfase_ELP3"/>
    <property type="match status" value="1"/>
</dbReference>
<dbReference type="NCBIfam" id="TIGR01211">
    <property type="entry name" value="ELP3"/>
    <property type="match status" value="1"/>
</dbReference>
<protein>
    <recommendedName>
        <fullName evidence="13">tRNA carboxymethyluridine synthase</fullName>
        <ecNumber evidence="13">2.3.1.311</ecNumber>
    </recommendedName>
</protein>
<evidence type="ECO:0000256" key="3">
    <source>
        <dbReference type="ARBA" id="ARBA00022485"/>
    </source>
</evidence>
<evidence type="ECO:0000259" key="16">
    <source>
        <dbReference type="PROSITE" id="PS51918"/>
    </source>
</evidence>
<dbReference type="PANTHER" id="PTHR11135">
    <property type="entry name" value="HISTONE ACETYLTRANSFERASE-RELATED"/>
    <property type="match status" value="1"/>
</dbReference>
<evidence type="ECO:0000313" key="17">
    <source>
        <dbReference type="EMBL" id="PIS39521.1"/>
    </source>
</evidence>
<dbReference type="PROSITE" id="PS51918">
    <property type="entry name" value="RADICAL_SAM"/>
    <property type="match status" value="1"/>
</dbReference>
<name>A0A2H0YLZ7_9BACT</name>
<dbReference type="SMART" id="SM00729">
    <property type="entry name" value="Elp3"/>
    <property type="match status" value="1"/>
</dbReference>
<evidence type="ECO:0000256" key="6">
    <source>
        <dbReference type="ARBA" id="ARBA00022691"/>
    </source>
</evidence>
<dbReference type="Pfam" id="PF04055">
    <property type="entry name" value="Radical_SAM"/>
    <property type="match status" value="1"/>
</dbReference>
<keyword evidence="5" id="KW-0808">Transferase</keyword>
<dbReference type="Pfam" id="PF16199">
    <property type="entry name" value="Radical_SAM_C"/>
    <property type="match status" value="1"/>
</dbReference>
<dbReference type="Gene3D" id="3.40.630.30">
    <property type="match status" value="1"/>
</dbReference>
<feature type="binding site" evidence="15">
    <location>
        <position position="90"/>
    </location>
    <ligand>
        <name>[4Fe-4S] cluster</name>
        <dbReference type="ChEBI" id="CHEBI:49883"/>
        <note>4Fe-4S-S-AdoMet</note>
    </ligand>
</feature>
<evidence type="ECO:0000256" key="12">
    <source>
        <dbReference type="ARBA" id="ARBA00023315"/>
    </source>
</evidence>
<dbReference type="InterPro" id="IPR016181">
    <property type="entry name" value="Acyl_CoA_acyltransferase"/>
</dbReference>
<dbReference type="InterPro" id="IPR032432">
    <property type="entry name" value="Radical_SAM_C"/>
</dbReference>
<keyword evidence="12" id="KW-0012">Acyltransferase</keyword>
<keyword evidence="7" id="KW-0819">tRNA processing</keyword>
<keyword evidence="8 15" id="KW-0479">Metal-binding</keyword>
<dbReference type="Proteomes" id="UP000230088">
    <property type="component" value="Unassembled WGS sequence"/>
</dbReference>
<dbReference type="SFLD" id="SFLDS00029">
    <property type="entry name" value="Radical_SAM"/>
    <property type="match status" value="1"/>
</dbReference>
<dbReference type="SFLD" id="SFLDG01086">
    <property type="entry name" value="elongater_protein-like"/>
    <property type="match status" value="1"/>
</dbReference>
<dbReference type="CDD" id="cd01335">
    <property type="entry name" value="Radical_SAM"/>
    <property type="match status" value="1"/>
</dbReference>
<dbReference type="GO" id="GO:0106261">
    <property type="term" value="F:tRNA uridine(34) acetyltransferase activity"/>
    <property type="evidence" value="ECO:0007669"/>
    <property type="project" value="UniProtKB-EC"/>
</dbReference>
<dbReference type="AlphaFoldDB" id="A0A2H0YLZ7"/>
<dbReference type="SUPFAM" id="SSF102114">
    <property type="entry name" value="Radical SAM enzymes"/>
    <property type="match status" value="1"/>
</dbReference>
<dbReference type="InterPro" id="IPR058240">
    <property type="entry name" value="rSAM_sf"/>
</dbReference>
<feature type="domain" description="Radical SAM core" evidence="16">
    <location>
        <begin position="75"/>
        <end position="353"/>
    </location>
</feature>
<evidence type="ECO:0000256" key="1">
    <source>
        <dbReference type="ARBA" id="ARBA00005217"/>
    </source>
</evidence>
<evidence type="ECO:0000313" key="18">
    <source>
        <dbReference type="Proteomes" id="UP000230088"/>
    </source>
</evidence>